<evidence type="ECO:0000313" key="2">
    <source>
        <dbReference type="EMBL" id="RYM32340.1"/>
    </source>
</evidence>
<dbReference type="InterPro" id="IPR052356">
    <property type="entry name" value="Thiol_S-MT"/>
</dbReference>
<evidence type="ECO:0000259" key="1">
    <source>
        <dbReference type="Pfam" id="PF08241"/>
    </source>
</evidence>
<keyword evidence="2" id="KW-0808">Transferase</keyword>
<dbReference type="SUPFAM" id="SSF53335">
    <property type="entry name" value="S-adenosyl-L-methionine-dependent methyltransferases"/>
    <property type="match status" value="1"/>
</dbReference>
<dbReference type="Gene3D" id="3.40.50.150">
    <property type="entry name" value="Vaccinia Virus protein VP39"/>
    <property type="match status" value="1"/>
</dbReference>
<feature type="domain" description="Methyltransferase type 11" evidence="1">
    <location>
        <begin position="39"/>
        <end position="136"/>
    </location>
</feature>
<sequence>MKFYQKLFASKYDSFMTNIEKTLQPIRKELIGNLEGNILEVGSGTGTNFEHYNAKAKVIAIEPSSFMLDKSKAKLPKHTQITTYNLGVVDQRLDSIIKNNSLDYIICTLVLCTISDQNLAFNNFKKWLKPTGKLIVLEHIHAQKKPTRLLYNLVNPFWKIVGDGCNLNRDTNLSIKKAGFKVESEHYFKHSLDFYQAVFTV</sequence>
<dbReference type="Proteomes" id="UP000293952">
    <property type="component" value="Unassembled WGS sequence"/>
</dbReference>
<dbReference type="Pfam" id="PF08241">
    <property type="entry name" value="Methyltransf_11"/>
    <property type="match status" value="1"/>
</dbReference>
<dbReference type="EMBL" id="SETE01000006">
    <property type="protein sequence ID" value="RYM32340.1"/>
    <property type="molecule type" value="Genomic_DNA"/>
</dbReference>
<keyword evidence="3" id="KW-1185">Reference proteome</keyword>
<protein>
    <submittedName>
        <fullName evidence="2">Class I SAM-dependent methyltransferase</fullName>
    </submittedName>
</protein>
<dbReference type="PANTHER" id="PTHR45036">
    <property type="entry name" value="METHYLTRANSFERASE LIKE 7B"/>
    <property type="match status" value="1"/>
</dbReference>
<dbReference type="CDD" id="cd02440">
    <property type="entry name" value="AdoMet_MTases"/>
    <property type="match status" value="1"/>
</dbReference>
<organism evidence="2 3">
    <name type="scientific">Brumimicrobium glaciale</name>
    <dbReference type="NCBI Taxonomy" id="200475"/>
    <lineage>
        <taxon>Bacteria</taxon>
        <taxon>Pseudomonadati</taxon>
        <taxon>Bacteroidota</taxon>
        <taxon>Flavobacteriia</taxon>
        <taxon>Flavobacteriales</taxon>
        <taxon>Crocinitomicaceae</taxon>
        <taxon>Brumimicrobium</taxon>
    </lineage>
</organism>
<accession>A0A4Q4KHV0</accession>
<gene>
    <name evidence="2" type="ORF">ERX46_13740</name>
</gene>
<comment type="caution">
    <text evidence="2">The sequence shown here is derived from an EMBL/GenBank/DDBJ whole genome shotgun (WGS) entry which is preliminary data.</text>
</comment>
<dbReference type="InterPro" id="IPR029063">
    <property type="entry name" value="SAM-dependent_MTases_sf"/>
</dbReference>
<reference evidence="2 3" key="1">
    <citation type="submission" date="2019-02" db="EMBL/GenBank/DDBJ databases">
        <title>Genome sequence of the sea-ice species Brumimicrobium glaciale.</title>
        <authorList>
            <person name="Bowman J.P."/>
        </authorList>
    </citation>
    <scope>NUCLEOTIDE SEQUENCE [LARGE SCALE GENOMIC DNA]</scope>
    <source>
        <strain evidence="2 3">IC156</strain>
    </source>
</reference>
<keyword evidence="2" id="KW-0489">Methyltransferase</keyword>
<dbReference type="GO" id="GO:0008757">
    <property type="term" value="F:S-adenosylmethionine-dependent methyltransferase activity"/>
    <property type="evidence" value="ECO:0007669"/>
    <property type="project" value="InterPro"/>
</dbReference>
<dbReference type="InterPro" id="IPR013216">
    <property type="entry name" value="Methyltransf_11"/>
</dbReference>
<proteinExistence type="predicted"/>
<dbReference type="PANTHER" id="PTHR45036:SF1">
    <property type="entry name" value="METHYLTRANSFERASE LIKE 7A"/>
    <property type="match status" value="1"/>
</dbReference>
<dbReference type="AlphaFoldDB" id="A0A4Q4KHV0"/>
<name>A0A4Q4KHV0_9FLAO</name>
<dbReference type="GO" id="GO:0032259">
    <property type="term" value="P:methylation"/>
    <property type="evidence" value="ECO:0007669"/>
    <property type="project" value="UniProtKB-KW"/>
</dbReference>
<evidence type="ECO:0000313" key="3">
    <source>
        <dbReference type="Proteomes" id="UP000293952"/>
    </source>
</evidence>
<dbReference type="OrthoDB" id="1493020at2"/>